<accession>A0A7S2HL34</accession>
<evidence type="ECO:0000313" key="1">
    <source>
        <dbReference type="EMBL" id="CAD9493690.1"/>
    </source>
</evidence>
<name>A0A7S2HL34_9DINO</name>
<dbReference type="AlphaFoldDB" id="A0A7S2HL34"/>
<sequence length="120" mass="13217">MAPGGGVGITSINRETSLPELITEVRKRHSQGPVCLGRPSMINYETTKARDKALRKSRPHLFWDSQRHIDRVRECQTTDPGFSLKLKPSMSAPNIGSIAKSAAGSSLYSELLRKQVGIQD</sequence>
<organism evidence="1">
    <name type="scientific">Alexandrium andersonii</name>
    <dbReference type="NCBI Taxonomy" id="327968"/>
    <lineage>
        <taxon>Eukaryota</taxon>
        <taxon>Sar</taxon>
        <taxon>Alveolata</taxon>
        <taxon>Dinophyceae</taxon>
        <taxon>Gonyaulacales</taxon>
        <taxon>Pyrocystaceae</taxon>
        <taxon>Alexandrium</taxon>
    </lineage>
</organism>
<dbReference type="EMBL" id="HBGQ01074327">
    <property type="protein sequence ID" value="CAD9493690.1"/>
    <property type="molecule type" value="Transcribed_RNA"/>
</dbReference>
<protein>
    <submittedName>
        <fullName evidence="1">Uncharacterized protein</fullName>
    </submittedName>
</protein>
<gene>
    <name evidence="1" type="ORF">AAND1436_LOCUS35599</name>
</gene>
<reference evidence="1" key="1">
    <citation type="submission" date="2021-01" db="EMBL/GenBank/DDBJ databases">
        <authorList>
            <person name="Corre E."/>
            <person name="Pelletier E."/>
            <person name="Niang G."/>
            <person name="Scheremetjew M."/>
            <person name="Finn R."/>
            <person name="Kale V."/>
            <person name="Holt S."/>
            <person name="Cochrane G."/>
            <person name="Meng A."/>
            <person name="Brown T."/>
            <person name="Cohen L."/>
        </authorList>
    </citation>
    <scope>NUCLEOTIDE SEQUENCE</scope>
    <source>
        <strain evidence="1">CCMP2222</strain>
    </source>
</reference>
<proteinExistence type="predicted"/>